<organism evidence="1 2">
    <name type="scientific">Pseudahrensia aquimaris</name>
    <dbReference type="NCBI Taxonomy" id="744461"/>
    <lineage>
        <taxon>Bacteria</taxon>
        <taxon>Pseudomonadati</taxon>
        <taxon>Pseudomonadota</taxon>
        <taxon>Alphaproteobacteria</taxon>
        <taxon>Hyphomicrobiales</taxon>
        <taxon>Ahrensiaceae</taxon>
        <taxon>Pseudahrensia</taxon>
    </lineage>
</organism>
<comment type="caution">
    <text evidence="1">The sequence shown here is derived from an EMBL/GenBank/DDBJ whole genome shotgun (WGS) entry which is preliminary data.</text>
</comment>
<protein>
    <recommendedName>
        <fullName evidence="3">DUF4157 domain-containing protein</fullName>
    </recommendedName>
</protein>
<accession>A0ABW3FGL0</accession>
<dbReference type="Proteomes" id="UP001597101">
    <property type="component" value="Unassembled WGS sequence"/>
</dbReference>
<sequence length="193" mass="22139">MRLPRKRTLFAGLAAALILLPTVAFAIYKPSRVLAPHLFGVTCVENNICIDDPAHLKRAKRLRAEAIDFVHSNIAHIRNTPRMIFCHSLECSDAFGQFHAAAFNVGTHGIVVRMRGWERHFVRHELIHHVQNERFGSLYAFVFLPTWYLEGMAYSLSLDPRKPIPDETLEGYRARFDAWAATQESIWDISRLD</sequence>
<proteinExistence type="predicted"/>
<evidence type="ECO:0008006" key="3">
    <source>
        <dbReference type="Google" id="ProtNLM"/>
    </source>
</evidence>
<dbReference type="EMBL" id="JBHTJV010000005">
    <property type="protein sequence ID" value="MFD0916395.1"/>
    <property type="molecule type" value="Genomic_DNA"/>
</dbReference>
<dbReference type="RefSeq" id="WP_377212250.1">
    <property type="nucleotide sequence ID" value="NZ_JBHTJV010000005.1"/>
</dbReference>
<evidence type="ECO:0000313" key="1">
    <source>
        <dbReference type="EMBL" id="MFD0916395.1"/>
    </source>
</evidence>
<name>A0ABW3FGL0_9HYPH</name>
<keyword evidence="2" id="KW-1185">Reference proteome</keyword>
<reference evidence="2" key="1">
    <citation type="journal article" date="2019" name="Int. J. Syst. Evol. Microbiol.">
        <title>The Global Catalogue of Microorganisms (GCM) 10K type strain sequencing project: providing services to taxonomists for standard genome sequencing and annotation.</title>
        <authorList>
            <consortium name="The Broad Institute Genomics Platform"/>
            <consortium name="The Broad Institute Genome Sequencing Center for Infectious Disease"/>
            <person name="Wu L."/>
            <person name="Ma J."/>
        </authorList>
    </citation>
    <scope>NUCLEOTIDE SEQUENCE [LARGE SCALE GENOMIC DNA]</scope>
    <source>
        <strain evidence="2">CCUG 60023</strain>
    </source>
</reference>
<gene>
    <name evidence="1" type="ORF">ACFQ14_08255</name>
</gene>
<evidence type="ECO:0000313" key="2">
    <source>
        <dbReference type="Proteomes" id="UP001597101"/>
    </source>
</evidence>